<dbReference type="RefSeq" id="WP_004857007.1">
    <property type="nucleotide sequence ID" value="NZ_BBLI01000011.1"/>
</dbReference>
<sequence>MKIREQILSRGLKHVLDGQKSNTCYMLDEHGREIPITKAMVVTVCQQLLQQCRNIKN</sequence>
<dbReference type="AlphaFoldDB" id="A0AAW8JC11"/>
<comment type="caution">
    <text evidence="1">The sequence shown here is derived from an EMBL/GenBank/DDBJ whole genome shotgun (WGS) entry which is preliminary data.</text>
</comment>
<evidence type="ECO:0000313" key="2">
    <source>
        <dbReference type="Proteomes" id="UP001243195"/>
    </source>
</evidence>
<gene>
    <name evidence="1" type="ORF">RFH51_01905</name>
</gene>
<evidence type="ECO:0000313" key="1">
    <source>
        <dbReference type="EMBL" id="MDQ9070222.1"/>
    </source>
</evidence>
<accession>A0AAW8JC11</accession>
<reference evidence="1" key="1">
    <citation type="submission" date="2023-08" db="EMBL/GenBank/DDBJ databases">
        <title>Emergence of clinically-relevant ST2 carbapenem-resistant Acinetobacter baumannii strains in hospital sewages in Zhejiang, East of China.</title>
        <authorList>
            <person name="Kaichao C."/>
            <person name="Zhang R."/>
        </authorList>
    </citation>
    <scope>NUCLEOTIDE SEQUENCE</scope>
    <source>
        <strain evidence="1">M-SY-60</strain>
    </source>
</reference>
<dbReference type="Proteomes" id="UP001243195">
    <property type="component" value="Unassembled WGS sequence"/>
</dbReference>
<organism evidence="1 2">
    <name type="scientific">Acinetobacter gerneri</name>
    <dbReference type="NCBI Taxonomy" id="202952"/>
    <lineage>
        <taxon>Bacteria</taxon>
        <taxon>Pseudomonadati</taxon>
        <taxon>Pseudomonadota</taxon>
        <taxon>Gammaproteobacteria</taxon>
        <taxon>Moraxellales</taxon>
        <taxon>Moraxellaceae</taxon>
        <taxon>Acinetobacter</taxon>
    </lineage>
</organism>
<dbReference type="EMBL" id="JAVIDA010000002">
    <property type="protein sequence ID" value="MDQ9070222.1"/>
    <property type="molecule type" value="Genomic_DNA"/>
</dbReference>
<protein>
    <submittedName>
        <fullName evidence="1">Uncharacterized protein</fullName>
    </submittedName>
</protein>
<dbReference type="NCBIfam" id="NF045613">
    <property type="entry name" value="PA1571_fam"/>
    <property type="match status" value="1"/>
</dbReference>
<dbReference type="GeneID" id="84211925"/>
<name>A0AAW8JC11_9GAMM</name>
<dbReference type="InterPro" id="IPR054635">
    <property type="entry name" value="PA1571-like"/>
</dbReference>
<proteinExistence type="predicted"/>